<keyword evidence="2 4" id="KW-0808">Transferase</keyword>
<sequence length="217" mass="23270">MTREKRGRRVYDWWSDHQRLFGVLSRLLLFGKGDAARARGVASLALSPGDAVLDVGCGPGVNFPALREDVGPAGAVVGVDDSEGMCRRARTRIAENGWQNVHVVRADAARVPVGGPNAPFDAAYATLSLTAMPDAERVVRAVHDALRPGGRFVVVDTRPIQDAPWDRLNPLFTPLSEFATNWHPDADVVGALDDAFASCSVTEYNGGTLYVATATKS</sequence>
<evidence type="ECO:0000259" key="3">
    <source>
        <dbReference type="Pfam" id="PF13649"/>
    </source>
</evidence>
<evidence type="ECO:0000256" key="1">
    <source>
        <dbReference type="ARBA" id="ARBA00022603"/>
    </source>
</evidence>
<dbReference type="AlphaFoldDB" id="A0A1I6H520"/>
<protein>
    <submittedName>
        <fullName evidence="4">Demethylmenaquinone methyltransferase / 2-methoxy-6-polyprenyl-1,4-benzoquinol methylase</fullName>
    </submittedName>
</protein>
<dbReference type="InterPro" id="IPR029063">
    <property type="entry name" value="SAM-dependent_MTases_sf"/>
</dbReference>
<proteinExistence type="predicted"/>
<dbReference type="CDD" id="cd02440">
    <property type="entry name" value="AdoMet_MTases"/>
    <property type="match status" value="1"/>
</dbReference>
<dbReference type="STRING" id="555875.SAMN04488124_1786"/>
<evidence type="ECO:0000256" key="2">
    <source>
        <dbReference type="ARBA" id="ARBA00022679"/>
    </source>
</evidence>
<dbReference type="SUPFAM" id="SSF53335">
    <property type="entry name" value="S-adenosyl-L-methionine-dependent methyltransferases"/>
    <property type="match status" value="1"/>
</dbReference>
<keyword evidence="5" id="KW-1185">Reference proteome</keyword>
<organism evidence="4 5">
    <name type="scientific">Halogeometricum limi</name>
    <dbReference type="NCBI Taxonomy" id="555875"/>
    <lineage>
        <taxon>Archaea</taxon>
        <taxon>Methanobacteriati</taxon>
        <taxon>Methanobacteriota</taxon>
        <taxon>Stenosarchaea group</taxon>
        <taxon>Halobacteria</taxon>
        <taxon>Halobacteriales</taxon>
        <taxon>Haloferacaceae</taxon>
        <taxon>Halogeometricum</taxon>
    </lineage>
</organism>
<dbReference type="GO" id="GO:0032259">
    <property type="term" value="P:methylation"/>
    <property type="evidence" value="ECO:0007669"/>
    <property type="project" value="UniProtKB-KW"/>
</dbReference>
<dbReference type="GO" id="GO:0008168">
    <property type="term" value="F:methyltransferase activity"/>
    <property type="evidence" value="ECO:0007669"/>
    <property type="project" value="UniProtKB-KW"/>
</dbReference>
<keyword evidence="1 4" id="KW-0489">Methyltransferase</keyword>
<dbReference type="InterPro" id="IPR041698">
    <property type="entry name" value="Methyltransf_25"/>
</dbReference>
<dbReference type="OrthoDB" id="182741at2157"/>
<name>A0A1I6H520_9EURY</name>
<dbReference type="Proteomes" id="UP000243250">
    <property type="component" value="Unassembled WGS sequence"/>
</dbReference>
<dbReference type="Pfam" id="PF13649">
    <property type="entry name" value="Methyltransf_25"/>
    <property type="match status" value="1"/>
</dbReference>
<dbReference type="EMBL" id="FOYS01000003">
    <property type="protein sequence ID" value="SFR49616.1"/>
    <property type="molecule type" value="Genomic_DNA"/>
</dbReference>
<dbReference type="PANTHER" id="PTHR43861">
    <property type="entry name" value="TRANS-ACONITATE 2-METHYLTRANSFERASE-RELATED"/>
    <property type="match status" value="1"/>
</dbReference>
<evidence type="ECO:0000313" key="4">
    <source>
        <dbReference type="EMBL" id="SFR49616.1"/>
    </source>
</evidence>
<reference evidence="5" key="1">
    <citation type="submission" date="2016-10" db="EMBL/GenBank/DDBJ databases">
        <authorList>
            <person name="Varghese N."/>
            <person name="Submissions S."/>
        </authorList>
    </citation>
    <scope>NUCLEOTIDE SEQUENCE [LARGE SCALE GENOMIC DNA]</scope>
    <source>
        <strain evidence="5">CGMCC 1.8711</strain>
    </source>
</reference>
<gene>
    <name evidence="4" type="ORF">SAMN04488124_1786</name>
</gene>
<dbReference type="RefSeq" id="WP_089879543.1">
    <property type="nucleotide sequence ID" value="NZ_FOYS01000003.1"/>
</dbReference>
<dbReference type="Gene3D" id="3.40.50.150">
    <property type="entry name" value="Vaccinia Virus protein VP39"/>
    <property type="match status" value="1"/>
</dbReference>
<accession>A0A1I6H520</accession>
<feature type="domain" description="Methyltransferase" evidence="3">
    <location>
        <begin position="52"/>
        <end position="150"/>
    </location>
</feature>
<dbReference type="PANTHER" id="PTHR43861:SF1">
    <property type="entry name" value="TRANS-ACONITATE 2-METHYLTRANSFERASE"/>
    <property type="match status" value="1"/>
</dbReference>
<evidence type="ECO:0000313" key="5">
    <source>
        <dbReference type="Proteomes" id="UP000243250"/>
    </source>
</evidence>